<protein>
    <submittedName>
        <fullName evidence="1">Uncharacterized protein</fullName>
    </submittedName>
</protein>
<gene>
    <name evidence="1" type="ORF">Scep_015124</name>
</gene>
<sequence length="63" mass="7119">MEDKIVFGDDGFVIEVVSFKNPQVLEVVVGDTIVNKSSVKDFSNYQNFVVNFSDDEVKPVFED</sequence>
<comment type="caution">
    <text evidence="1">The sequence shown here is derived from an EMBL/GenBank/DDBJ whole genome shotgun (WGS) entry which is preliminary data.</text>
</comment>
<keyword evidence="2" id="KW-1185">Reference proteome</keyword>
<name>A0AAP0P143_9MAGN</name>
<proteinExistence type="predicted"/>
<evidence type="ECO:0000313" key="2">
    <source>
        <dbReference type="Proteomes" id="UP001419268"/>
    </source>
</evidence>
<organism evidence="1 2">
    <name type="scientific">Stephania cephalantha</name>
    <dbReference type="NCBI Taxonomy" id="152367"/>
    <lineage>
        <taxon>Eukaryota</taxon>
        <taxon>Viridiplantae</taxon>
        <taxon>Streptophyta</taxon>
        <taxon>Embryophyta</taxon>
        <taxon>Tracheophyta</taxon>
        <taxon>Spermatophyta</taxon>
        <taxon>Magnoliopsida</taxon>
        <taxon>Ranunculales</taxon>
        <taxon>Menispermaceae</taxon>
        <taxon>Menispermoideae</taxon>
        <taxon>Cissampelideae</taxon>
        <taxon>Stephania</taxon>
    </lineage>
</organism>
<reference evidence="1 2" key="1">
    <citation type="submission" date="2024-01" db="EMBL/GenBank/DDBJ databases">
        <title>Genome assemblies of Stephania.</title>
        <authorList>
            <person name="Yang L."/>
        </authorList>
    </citation>
    <scope>NUCLEOTIDE SEQUENCE [LARGE SCALE GENOMIC DNA]</scope>
    <source>
        <strain evidence="1">JXDWG</strain>
        <tissue evidence="1">Leaf</tissue>
    </source>
</reference>
<dbReference type="AlphaFoldDB" id="A0AAP0P143"/>
<dbReference type="EMBL" id="JBBNAG010000006">
    <property type="protein sequence ID" value="KAK9126278.1"/>
    <property type="molecule type" value="Genomic_DNA"/>
</dbReference>
<dbReference type="Proteomes" id="UP001419268">
    <property type="component" value="Unassembled WGS sequence"/>
</dbReference>
<evidence type="ECO:0000313" key="1">
    <source>
        <dbReference type="EMBL" id="KAK9126278.1"/>
    </source>
</evidence>
<accession>A0AAP0P143</accession>